<dbReference type="InParanoid" id="G9EKI1"/>
<organism evidence="1 2">
    <name type="scientific">Legionella drancourtii LLAP12</name>
    <dbReference type="NCBI Taxonomy" id="658187"/>
    <lineage>
        <taxon>Bacteria</taxon>
        <taxon>Pseudomonadati</taxon>
        <taxon>Pseudomonadota</taxon>
        <taxon>Gammaproteobacteria</taxon>
        <taxon>Legionellales</taxon>
        <taxon>Legionellaceae</taxon>
        <taxon>Legionella</taxon>
    </lineage>
</organism>
<dbReference type="STRING" id="658187.LDG_5715"/>
<protein>
    <submittedName>
        <fullName evidence="1">Uncharacterized protein</fullName>
    </submittedName>
</protein>
<dbReference type="HOGENOM" id="CLU_3312054_0_0_6"/>
<dbReference type="Proteomes" id="UP000002770">
    <property type="component" value="Unassembled WGS sequence"/>
</dbReference>
<accession>G9EKI1</accession>
<dbReference type="EMBL" id="JH413801">
    <property type="protein sequence ID" value="EHL32332.1"/>
    <property type="molecule type" value="Genomic_DNA"/>
</dbReference>
<name>G9EKI1_9GAMM</name>
<gene>
    <name evidence="1" type="ORF">LDG_5715</name>
</gene>
<sequence length="39" mass="4448">MPSTVTLDQLVNNYLPKKHLNEALNFNATQGIAEFKHSY</sequence>
<keyword evidence="2" id="KW-1185">Reference proteome</keyword>
<proteinExistence type="predicted"/>
<dbReference type="AlphaFoldDB" id="G9EKI1"/>
<evidence type="ECO:0000313" key="2">
    <source>
        <dbReference type="Proteomes" id="UP000002770"/>
    </source>
</evidence>
<evidence type="ECO:0000313" key="1">
    <source>
        <dbReference type="EMBL" id="EHL32332.1"/>
    </source>
</evidence>
<reference evidence="1 2" key="1">
    <citation type="journal article" date="2011" name="BMC Genomics">
        <title>Insight into cross-talk between intra-amoebal pathogens.</title>
        <authorList>
            <person name="Gimenez G."/>
            <person name="Bertelli C."/>
            <person name="Moliner C."/>
            <person name="Robert C."/>
            <person name="Raoult D."/>
            <person name="Fournier P.E."/>
            <person name="Greub G."/>
        </authorList>
    </citation>
    <scope>NUCLEOTIDE SEQUENCE [LARGE SCALE GENOMIC DNA]</scope>
    <source>
        <strain evidence="1 2">LLAP12</strain>
    </source>
</reference>